<feature type="region of interest" description="Disordered" evidence="2">
    <location>
        <begin position="545"/>
        <end position="579"/>
    </location>
</feature>
<dbReference type="AlphaFoldDB" id="B2W4N8"/>
<reference evidence="4" key="1">
    <citation type="journal article" date="2013" name="G3 (Bethesda)">
        <title>Comparative genomics of a plant-pathogenic fungus, Pyrenophora tritici-repentis, reveals transduplication and the impact of repeat elements on pathogenicity and population divergence.</title>
        <authorList>
            <person name="Manning V.A."/>
            <person name="Pandelova I."/>
            <person name="Dhillon B."/>
            <person name="Wilhelm L.J."/>
            <person name="Goodwin S.B."/>
            <person name="Berlin A.M."/>
            <person name="Figueroa M."/>
            <person name="Freitag M."/>
            <person name="Hane J.K."/>
            <person name="Henrissat B."/>
            <person name="Holman W.H."/>
            <person name="Kodira C.D."/>
            <person name="Martin J."/>
            <person name="Oliver R.P."/>
            <person name="Robbertse B."/>
            <person name="Schackwitz W."/>
            <person name="Schwartz D.C."/>
            <person name="Spatafora J.W."/>
            <person name="Turgeon B.G."/>
            <person name="Yandava C."/>
            <person name="Young S."/>
            <person name="Zhou S."/>
            <person name="Zeng Q."/>
            <person name="Grigoriev I.V."/>
            <person name="Ma L.-J."/>
            <person name="Ciuffetti L.M."/>
        </authorList>
    </citation>
    <scope>NUCLEOTIDE SEQUENCE [LARGE SCALE GENOMIC DNA]</scope>
    <source>
        <strain evidence="4">Pt-1C-BFP</strain>
    </source>
</reference>
<feature type="compositionally biased region" description="Polar residues" evidence="2">
    <location>
        <begin position="1"/>
        <end position="13"/>
    </location>
</feature>
<keyword evidence="1" id="KW-0175">Coiled coil</keyword>
<dbReference type="Proteomes" id="UP000001471">
    <property type="component" value="Unassembled WGS sequence"/>
</dbReference>
<feature type="compositionally biased region" description="Low complexity" evidence="2">
    <location>
        <begin position="562"/>
        <end position="572"/>
    </location>
</feature>
<feature type="region of interest" description="Disordered" evidence="2">
    <location>
        <begin position="1"/>
        <end position="25"/>
    </location>
</feature>
<protein>
    <submittedName>
        <fullName evidence="3">Uncharacterized protein</fullName>
    </submittedName>
</protein>
<name>B2W4N8_PYRTR</name>
<organism evidence="3 4">
    <name type="scientific">Pyrenophora tritici-repentis (strain Pt-1C-BFP)</name>
    <name type="common">Wheat tan spot fungus</name>
    <name type="synonym">Drechslera tritici-repentis</name>
    <dbReference type="NCBI Taxonomy" id="426418"/>
    <lineage>
        <taxon>Eukaryota</taxon>
        <taxon>Fungi</taxon>
        <taxon>Dikarya</taxon>
        <taxon>Ascomycota</taxon>
        <taxon>Pezizomycotina</taxon>
        <taxon>Dothideomycetes</taxon>
        <taxon>Pleosporomycetidae</taxon>
        <taxon>Pleosporales</taxon>
        <taxon>Pleosporineae</taxon>
        <taxon>Pleosporaceae</taxon>
        <taxon>Pyrenophora</taxon>
    </lineage>
</organism>
<dbReference type="CDD" id="cd14688">
    <property type="entry name" value="bZIP_YAP"/>
    <property type="match status" value="1"/>
</dbReference>
<accession>B2W4N8</accession>
<dbReference type="eggNOG" id="ENOG502S6P7">
    <property type="taxonomic scope" value="Eukaryota"/>
</dbReference>
<dbReference type="OrthoDB" id="3555317at2759"/>
<dbReference type="SUPFAM" id="SSF57959">
    <property type="entry name" value="Leucine zipper domain"/>
    <property type="match status" value="1"/>
</dbReference>
<dbReference type="STRING" id="426418.B2W4N8"/>
<feature type="region of interest" description="Disordered" evidence="2">
    <location>
        <begin position="48"/>
        <end position="106"/>
    </location>
</feature>
<dbReference type="InParanoid" id="B2W4N8"/>
<dbReference type="GO" id="GO:0003700">
    <property type="term" value="F:DNA-binding transcription factor activity"/>
    <property type="evidence" value="ECO:0007669"/>
    <property type="project" value="InterPro"/>
</dbReference>
<evidence type="ECO:0000256" key="1">
    <source>
        <dbReference type="SAM" id="Coils"/>
    </source>
</evidence>
<feature type="coiled-coil region" evidence="1">
    <location>
        <begin position="116"/>
        <end position="143"/>
    </location>
</feature>
<feature type="compositionally biased region" description="Low complexity" evidence="2">
    <location>
        <begin position="291"/>
        <end position="307"/>
    </location>
</feature>
<gene>
    <name evidence="3" type="ORF">PTRG_04588</name>
</gene>
<dbReference type="Gene3D" id="1.20.5.170">
    <property type="match status" value="1"/>
</dbReference>
<dbReference type="HOGENOM" id="CLU_013452_0_0_1"/>
<dbReference type="InterPro" id="IPR046347">
    <property type="entry name" value="bZIP_sf"/>
</dbReference>
<evidence type="ECO:0000313" key="4">
    <source>
        <dbReference type="Proteomes" id="UP000001471"/>
    </source>
</evidence>
<evidence type="ECO:0000256" key="2">
    <source>
        <dbReference type="SAM" id="MobiDB-lite"/>
    </source>
</evidence>
<dbReference type="OMA" id="FMNFFDF"/>
<dbReference type="PANTHER" id="PTHR40618">
    <property type="entry name" value="B-ZIP TRANSCRIPTION FACTOR (EUROFUNG)-RELATED"/>
    <property type="match status" value="1"/>
</dbReference>
<feature type="compositionally biased region" description="Basic and acidic residues" evidence="2">
    <location>
        <begin position="91"/>
        <end position="105"/>
    </location>
</feature>
<feature type="region of interest" description="Disordered" evidence="2">
    <location>
        <begin position="284"/>
        <end position="307"/>
    </location>
</feature>
<dbReference type="EMBL" id="DS231618">
    <property type="protein sequence ID" value="EDU47495.1"/>
    <property type="molecule type" value="Genomic_DNA"/>
</dbReference>
<proteinExistence type="predicted"/>
<dbReference type="PANTHER" id="PTHR40618:SF1">
    <property type="entry name" value="B-ZIP TRANSCRIPTION FACTOR (EUROFUNG)"/>
    <property type="match status" value="1"/>
</dbReference>
<evidence type="ECO:0000313" key="3">
    <source>
        <dbReference type="EMBL" id="EDU47495.1"/>
    </source>
</evidence>
<sequence>MGWGSQERSSITNRELPPTPPHQPRASLLVINSIVDNPAFHRIHIINQASKSRDMTSSESEEQTQPSRKRSRRSNSGEDGGALGKKARGRPRVDTQDATAADRRRTQIRLAQRAYRQRKETTIASLKNQNTQLQSIIDQMNKTFLRVNDATLKSGLLQLNPNLVQEFKLATDTFSSLIKTTSEGQYEGEEDAEPSQKIPDGVVAQVPPQPEPVTQDIGWGYSAISGPVAKGNFAHTLIQDNSQQAHLGQSPTDGYFSNIVPVYDQSDSGTSGVVRRRQFTVSDVLSHSRRSSYAPSNSSPSHSTPQSVQLPFGLVDLLSQQQQPYTPHNVNVYSVDIPTPDVTPPTTRLPTPPLSVPKISTKSLPAVTTYSFEERTFARRLSRTALEAGFHLLSNAKSVTPIINHIFKFSLPYMTLDQIRERFRRTILRTIDEDLDWWDSPFLHVGGAGTHYPRRDPAGNIVPIKNAWTVRQIGPLEMKVALMEHTEDGRSEELNGVDLRGYEGEWFDTHDVQGYLEDYYSCKIDPKSSYAECFIDDNDDQVDQHTTRPLVNERAPPLSQLSSTSSTGSTTTAMTPPNNPYNLSWTGPYSLDMPFGNATTPNYPNNFPKLVNYTSSFKTLGMDLAPGFDYAFASGNTFPMGGMDMGLGLMSGNVESLPVVRQKKKKSAWVDVSRLVEVCLGRAPGYRRKDVDRAILKSLI</sequence>